<reference evidence="2 3" key="1">
    <citation type="submission" date="2017-06" db="EMBL/GenBank/DDBJ databases">
        <authorList>
            <person name="Varghese N."/>
            <person name="Submissions S."/>
        </authorList>
    </citation>
    <scope>NUCLEOTIDE SEQUENCE [LARGE SCALE GENOMIC DNA]</scope>
    <source>
        <strain evidence="2 3">DSM 26989</strain>
    </source>
</reference>
<comment type="caution">
    <text evidence="2">The sequence shown here is derived from an EMBL/GenBank/DDBJ whole genome shotgun (WGS) entry which is preliminary data.</text>
</comment>
<dbReference type="AlphaFoldDB" id="A0AA94IQI3"/>
<evidence type="ECO:0000313" key="2">
    <source>
        <dbReference type="EMBL" id="SNR59546.1"/>
    </source>
</evidence>
<accession>A0AA94IQI3</accession>
<organism evidence="2 3">
    <name type="scientific">Prevotella jejuni</name>
    <dbReference type="NCBI Taxonomy" id="1177574"/>
    <lineage>
        <taxon>Bacteria</taxon>
        <taxon>Pseudomonadati</taxon>
        <taxon>Bacteroidota</taxon>
        <taxon>Bacteroidia</taxon>
        <taxon>Bacteroidales</taxon>
        <taxon>Prevotellaceae</taxon>
        <taxon>Prevotella</taxon>
    </lineage>
</organism>
<evidence type="ECO:0000313" key="3">
    <source>
        <dbReference type="Proteomes" id="UP000198427"/>
    </source>
</evidence>
<dbReference type="Pfam" id="PF15889">
    <property type="entry name" value="DUF4738"/>
    <property type="match status" value="1"/>
</dbReference>
<feature type="chain" id="PRO_5041652085" description="DUF4738 domain-containing protein" evidence="1">
    <location>
        <begin position="35"/>
        <end position="274"/>
    </location>
</feature>
<dbReference type="InterPro" id="IPR031762">
    <property type="entry name" value="DUF4738"/>
</dbReference>
<sequence length="274" mass="31721">MDNVFNYLSVKMKRKLFTCISVLLILLTACRNRGADYQQQNEDKQAKEMLQGLWTNGENSDPAMLVKGDSIFYPDSASMPVRFWIYQDTIYLQGQNVHGYKIEKQAPHLFKFANQNGDDVKLTKTNDKALYSAFNYHVYAMNTFLEQSQDTIIRTDLGYFESKVHVQTTSDKVVKSTYNDNGVEVDNMYLDNVAALRLYNHGTPVFAHDFRKQEFQSLIPKDFLSRSILRKMYFTHADAKALYYYVIIGIPDADTTYVIELRVTPDGRMTKKLK</sequence>
<proteinExistence type="predicted"/>
<evidence type="ECO:0000256" key="1">
    <source>
        <dbReference type="SAM" id="SignalP"/>
    </source>
</evidence>
<keyword evidence="1" id="KW-0732">Signal</keyword>
<keyword evidence="3" id="KW-1185">Reference proteome</keyword>
<gene>
    <name evidence="2" type="ORF">SAMN06265364_10125</name>
</gene>
<evidence type="ECO:0008006" key="4">
    <source>
        <dbReference type="Google" id="ProtNLM"/>
    </source>
</evidence>
<feature type="signal peptide" evidence="1">
    <location>
        <begin position="1"/>
        <end position="34"/>
    </location>
</feature>
<protein>
    <recommendedName>
        <fullName evidence="4">DUF4738 domain-containing protein</fullName>
    </recommendedName>
</protein>
<dbReference type="EMBL" id="FZNZ01000001">
    <property type="protein sequence ID" value="SNR59546.1"/>
    <property type="molecule type" value="Genomic_DNA"/>
</dbReference>
<dbReference type="Gene3D" id="2.40.128.510">
    <property type="entry name" value="Protein of unknown function DUF4738"/>
    <property type="match status" value="1"/>
</dbReference>
<dbReference type="Proteomes" id="UP000198427">
    <property type="component" value="Unassembled WGS sequence"/>
</dbReference>
<name>A0AA94IQI3_9BACT</name>